<evidence type="ECO:0000313" key="2">
    <source>
        <dbReference type="Proteomes" id="UP000655225"/>
    </source>
</evidence>
<dbReference type="PANTHER" id="PTHR47150:SF7">
    <property type="entry name" value="NUCLEASE"/>
    <property type="match status" value="1"/>
</dbReference>
<proteinExistence type="predicted"/>
<protein>
    <recommendedName>
        <fullName evidence="3">Nuclease HARBI1</fullName>
    </recommendedName>
</protein>
<keyword evidence="2" id="KW-1185">Reference proteome</keyword>
<dbReference type="Proteomes" id="UP000655225">
    <property type="component" value="Unassembled WGS sequence"/>
</dbReference>
<dbReference type="AlphaFoldDB" id="A0A834ZN79"/>
<comment type="caution">
    <text evidence="1">The sequence shown here is derived from an EMBL/GenBank/DDBJ whole genome shotgun (WGS) entry which is preliminary data.</text>
</comment>
<organism evidence="1 2">
    <name type="scientific">Tetracentron sinense</name>
    <name type="common">Spur-leaf</name>
    <dbReference type="NCBI Taxonomy" id="13715"/>
    <lineage>
        <taxon>Eukaryota</taxon>
        <taxon>Viridiplantae</taxon>
        <taxon>Streptophyta</taxon>
        <taxon>Embryophyta</taxon>
        <taxon>Tracheophyta</taxon>
        <taxon>Spermatophyta</taxon>
        <taxon>Magnoliopsida</taxon>
        <taxon>Trochodendrales</taxon>
        <taxon>Trochodendraceae</taxon>
        <taxon>Tetracentron</taxon>
    </lineage>
</organism>
<gene>
    <name evidence="1" type="ORF">HHK36_004803</name>
</gene>
<dbReference type="InterPro" id="IPR006912">
    <property type="entry name" value="Harbinger_derived_prot"/>
</dbReference>
<evidence type="ECO:0000313" key="1">
    <source>
        <dbReference type="EMBL" id="KAF8408735.1"/>
    </source>
</evidence>
<dbReference type="PANTHER" id="PTHR47150">
    <property type="entry name" value="OS12G0169200 PROTEIN"/>
    <property type="match status" value="1"/>
</dbReference>
<evidence type="ECO:0008006" key="3">
    <source>
        <dbReference type="Google" id="ProtNLM"/>
    </source>
</evidence>
<dbReference type="Pfam" id="PF04827">
    <property type="entry name" value="Plant_tran"/>
    <property type="match status" value="1"/>
</dbReference>
<accession>A0A834ZN79</accession>
<sequence>MQRSLFLHIQSAVETHDPYFVQKINAVGTLGLSSLQKITAAMRRLAYGVAADYINEYNDLLYLPTTLVGMLLQSTTQSTVMTIQWVTISLMVYIQSGQHLEKQFHPHKVICKKKFVIAQESTKKDVEHAFGVLQARFVNVHGPVRFWKLNTLKNIMKACIIMHKMIVEDEQDVNGIKDFNYDAIDESSHAPVSHERMIELMKFIQGSSTIIP</sequence>
<dbReference type="EMBL" id="JABCRI010000003">
    <property type="protein sequence ID" value="KAF8408735.1"/>
    <property type="molecule type" value="Genomic_DNA"/>
</dbReference>
<name>A0A834ZN79_TETSI</name>
<reference evidence="1 2" key="1">
    <citation type="submission" date="2020-04" db="EMBL/GenBank/DDBJ databases">
        <title>Plant Genome Project.</title>
        <authorList>
            <person name="Zhang R.-G."/>
        </authorList>
    </citation>
    <scope>NUCLEOTIDE SEQUENCE [LARGE SCALE GENOMIC DNA]</scope>
    <source>
        <strain evidence="1">YNK0</strain>
        <tissue evidence="1">Leaf</tissue>
    </source>
</reference>